<dbReference type="Pfam" id="PF06786">
    <property type="entry name" value="UPF0253"/>
    <property type="match status" value="1"/>
</dbReference>
<sequence length="67" mass="7246">MYQYSEKTRKLISQIGSGDAAYVPKAITCAINTLDEIANDATLSEKVRETAAFAAANLALSDYNDND</sequence>
<organism evidence="1 2">
    <name type="scientific">Psychromonas aquatilis</name>
    <dbReference type="NCBI Taxonomy" id="2005072"/>
    <lineage>
        <taxon>Bacteria</taxon>
        <taxon>Pseudomonadati</taxon>
        <taxon>Pseudomonadota</taxon>
        <taxon>Gammaproteobacteria</taxon>
        <taxon>Alteromonadales</taxon>
        <taxon>Psychromonadaceae</taxon>
        <taxon>Psychromonas</taxon>
    </lineage>
</organism>
<dbReference type="EMBL" id="JBAKAZ010000060">
    <property type="protein sequence ID" value="MEL0630515.1"/>
    <property type="molecule type" value="Genomic_DNA"/>
</dbReference>
<accession>A0ABU9GT55</accession>
<evidence type="ECO:0000313" key="2">
    <source>
        <dbReference type="Proteomes" id="UP001369082"/>
    </source>
</evidence>
<dbReference type="NCBIfam" id="NF003436">
    <property type="entry name" value="PRK04964.1"/>
    <property type="match status" value="1"/>
</dbReference>
<gene>
    <name evidence="1" type="ORF">V6256_12935</name>
</gene>
<reference evidence="1 2" key="1">
    <citation type="submission" date="2024-02" db="EMBL/GenBank/DDBJ databases">
        <title>Bacteria isolated from the canopy kelp, Nereocystis luetkeana.</title>
        <authorList>
            <person name="Pfister C.A."/>
            <person name="Younker I.T."/>
            <person name="Light S.H."/>
        </authorList>
    </citation>
    <scope>NUCLEOTIDE SEQUENCE [LARGE SCALE GENOMIC DNA]</scope>
    <source>
        <strain evidence="1 2">TI.1.05</strain>
    </source>
</reference>
<dbReference type="RefSeq" id="WP_341598642.1">
    <property type="nucleotide sequence ID" value="NZ_JBAKAZ010000060.1"/>
</dbReference>
<protein>
    <submittedName>
        <fullName evidence="1">YaeP family protein</fullName>
    </submittedName>
</protein>
<name>A0ABU9GT55_9GAMM</name>
<proteinExistence type="predicted"/>
<evidence type="ECO:0000313" key="1">
    <source>
        <dbReference type="EMBL" id="MEL0630515.1"/>
    </source>
</evidence>
<comment type="caution">
    <text evidence="1">The sequence shown here is derived from an EMBL/GenBank/DDBJ whole genome shotgun (WGS) entry which is preliminary data.</text>
</comment>
<keyword evidence="2" id="KW-1185">Reference proteome</keyword>
<dbReference type="InterPro" id="IPR009624">
    <property type="entry name" value="UPF0253"/>
</dbReference>
<dbReference type="Proteomes" id="UP001369082">
    <property type="component" value="Unassembled WGS sequence"/>
</dbReference>